<dbReference type="RefSeq" id="WP_155093143.1">
    <property type="nucleotide sequence ID" value="NZ_WMJX01000046.1"/>
</dbReference>
<reference evidence="2 3" key="1">
    <citation type="submission" date="2019-11" db="EMBL/GenBank/DDBJ databases">
        <title>Genome of Strain BIT-d1.</title>
        <authorList>
            <person name="Yang Y."/>
        </authorList>
    </citation>
    <scope>NUCLEOTIDE SEQUENCE [LARGE SCALE GENOMIC DNA]</scope>
    <source>
        <strain evidence="2 3">BIT-d1</strain>
    </source>
</reference>
<dbReference type="Proteomes" id="UP000438760">
    <property type="component" value="Unassembled WGS sequence"/>
</dbReference>
<comment type="caution">
    <text evidence="2">The sequence shown here is derived from an EMBL/GenBank/DDBJ whole genome shotgun (WGS) entry which is preliminary data.</text>
</comment>
<keyword evidence="1" id="KW-0472">Membrane</keyword>
<dbReference type="EMBL" id="WMJX01000046">
    <property type="protein sequence ID" value="MTG99143.1"/>
    <property type="molecule type" value="Genomic_DNA"/>
</dbReference>
<evidence type="ECO:0000313" key="2">
    <source>
        <dbReference type="EMBL" id="MTG99143.1"/>
    </source>
</evidence>
<protein>
    <submittedName>
        <fullName evidence="2">Uncharacterized protein</fullName>
    </submittedName>
</protein>
<proteinExistence type="predicted"/>
<evidence type="ECO:0000313" key="3">
    <source>
        <dbReference type="Proteomes" id="UP000438760"/>
    </source>
</evidence>
<keyword evidence="3" id="KW-1185">Reference proteome</keyword>
<organism evidence="2 3">
    <name type="scientific">Myroides albus</name>
    <dbReference type="NCBI Taxonomy" id="2562892"/>
    <lineage>
        <taxon>Bacteria</taxon>
        <taxon>Pseudomonadati</taxon>
        <taxon>Bacteroidota</taxon>
        <taxon>Flavobacteriia</taxon>
        <taxon>Flavobacteriales</taxon>
        <taxon>Flavobacteriaceae</taxon>
        <taxon>Myroides</taxon>
    </lineage>
</organism>
<keyword evidence="1" id="KW-0812">Transmembrane</keyword>
<gene>
    <name evidence="2" type="ORF">GJV76_13560</name>
</gene>
<accession>A0A6I3LLC3</accession>
<sequence>MEVTYIMIPVVEGQEKIFNEELERLFPLAVLKYLYVGSQLLLILYINVGHYFKMGKHKEEELYSAEDDIFVFTRKKPYLKCVFLHMICAGSNCYFEGFVARNKSKLAEDCGTSGVYQRLLREIVSEDVQDQILYAFSRSFLSNPL</sequence>
<dbReference type="AlphaFoldDB" id="A0A6I3LLC3"/>
<evidence type="ECO:0000256" key="1">
    <source>
        <dbReference type="SAM" id="Phobius"/>
    </source>
</evidence>
<name>A0A6I3LLC3_9FLAO</name>
<keyword evidence="1" id="KW-1133">Transmembrane helix</keyword>
<feature type="transmembrane region" description="Helical" evidence="1">
    <location>
        <begin position="33"/>
        <end position="52"/>
    </location>
</feature>
<dbReference type="OrthoDB" id="1443751at2"/>